<comment type="caution">
    <text evidence="2">The sequence shown here is derived from an EMBL/GenBank/DDBJ whole genome shotgun (WGS) entry which is preliminary data.</text>
</comment>
<gene>
    <name evidence="2" type="ORF">DL89DRAFT_113412</name>
</gene>
<dbReference type="GeneID" id="63799784"/>
<protein>
    <recommendedName>
        <fullName evidence="4">G-protein coupled receptors family 3 profile domain-containing protein</fullName>
    </recommendedName>
</protein>
<accession>A0A1Y1WG05</accession>
<organism evidence="2 3">
    <name type="scientific">Linderina pennispora</name>
    <dbReference type="NCBI Taxonomy" id="61395"/>
    <lineage>
        <taxon>Eukaryota</taxon>
        <taxon>Fungi</taxon>
        <taxon>Fungi incertae sedis</taxon>
        <taxon>Zoopagomycota</taxon>
        <taxon>Kickxellomycotina</taxon>
        <taxon>Kickxellomycetes</taxon>
        <taxon>Kickxellales</taxon>
        <taxon>Kickxellaceae</taxon>
        <taxon>Linderina</taxon>
    </lineage>
</organism>
<evidence type="ECO:0000313" key="2">
    <source>
        <dbReference type="EMBL" id="ORX72463.1"/>
    </source>
</evidence>
<dbReference type="EMBL" id="MCFD01000003">
    <property type="protein sequence ID" value="ORX72463.1"/>
    <property type="molecule type" value="Genomic_DNA"/>
</dbReference>
<feature type="transmembrane region" description="Helical" evidence="1">
    <location>
        <begin position="182"/>
        <end position="205"/>
    </location>
</feature>
<dbReference type="AlphaFoldDB" id="A0A1Y1WG05"/>
<dbReference type="OrthoDB" id="5592846at2759"/>
<feature type="transmembrane region" description="Helical" evidence="1">
    <location>
        <begin position="101"/>
        <end position="121"/>
    </location>
</feature>
<evidence type="ECO:0000313" key="3">
    <source>
        <dbReference type="Proteomes" id="UP000193922"/>
    </source>
</evidence>
<feature type="transmembrane region" description="Helical" evidence="1">
    <location>
        <begin position="142"/>
        <end position="162"/>
    </location>
</feature>
<proteinExistence type="predicted"/>
<keyword evidence="1" id="KW-0472">Membrane</keyword>
<feature type="transmembrane region" description="Helical" evidence="1">
    <location>
        <begin position="31"/>
        <end position="53"/>
    </location>
</feature>
<evidence type="ECO:0000256" key="1">
    <source>
        <dbReference type="SAM" id="Phobius"/>
    </source>
</evidence>
<sequence>MSFSFTPEEQARVQAAAALGYSLDPIGKHDLAMLCVFSVIYAVDLFAVLYLLWNWNYPPIKSKGPGFLAGAYIAIAFWFIGEIQVSGHIHLKGTAYANCKVFGVWLRIILGICMFSALVALRSYSLFCIFELNKPYRGLSRYLPFIIYTTLMLIYGVVVQVLPDDKTIVYKGLLDVCVYKGGFKASLFIFAWAAWVYVAIVNWQIRGIKSSFNESREMLFCCALIFAVLTFGTIVNYVRGDYLFDLPLRLASTWLNHIASNLVWWTLAGVPLFNCMFRRERYLRYWMKKLSDDGLQRQYEQQANVATDIGMLCQHAALGSRSFRSSINNAGLSNQPESDFNSSRYTCNTVQAHSLNLAAPAPLVSTRAFYQPGHNMDAPSGEKTMRMDSIRDANAVLDRQVEQQHACITQDRLYGSADHMPEASTPSGHSPLTVSRSYHEQVFYIDSRWADAGDGESLSDQYSSRRLI</sequence>
<reference evidence="2 3" key="1">
    <citation type="submission" date="2016-07" db="EMBL/GenBank/DDBJ databases">
        <title>Pervasive Adenine N6-methylation of Active Genes in Fungi.</title>
        <authorList>
            <consortium name="DOE Joint Genome Institute"/>
            <person name="Mondo S.J."/>
            <person name="Dannebaum R.O."/>
            <person name="Kuo R.C."/>
            <person name="Labutti K."/>
            <person name="Haridas S."/>
            <person name="Kuo A."/>
            <person name="Salamov A."/>
            <person name="Ahrendt S.R."/>
            <person name="Lipzen A."/>
            <person name="Sullivan W."/>
            <person name="Andreopoulos W.B."/>
            <person name="Clum A."/>
            <person name="Lindquist E."/>
            <person name="Daum C."/>
            <person name="Ramamoorthy G.K."/>
            <person name="Gryganskyi A."/>
            <person name="Culley D."/>
            <person name="Magnuson J.K."/>
            <person name="James T.Y."/>
            <person name="O'Malley M.A."/>
            <person name="Stajich J.E."/>
            <person name="Spatafora J.W."/>
            <person name="Visel A."/>
            <person name="Grigoriev I.V."/>
        </authorList>
    </citation>
    <scope>NUCLEOTIDE SEQUENCE [LARGE SCALE GENOMIC DNA]</scope>
    <source>
        <strain evidence="2 3">ATCC 12442</strain>
    </source>
</reference>
<name>A0A1Y1WG05_9FUNG</name>
<dbReference type="RefSeq" id="XP_040745887.1">
    <property type="nucleotide sequence ID" value="XM_040883136.1"/>
</dbReference>
<keyword evidence="3" id="KW-1185">Reference proteome</keyword>
<feature type="transmembrane region" description="Helical" evidence="1">
    <location>
        <begin position="65"/>
        <end position="81"/>
    </location>
</feature>
<evidence type="ECO:0008006" key="4">
    <source>
        <dbReference type="Google" id="ProtNLM"/>
    </source>
</evidence>
<dbReference type="Proteomes" id="UP000193922">
    <property type="component" value="Unassembled WGS sequence"/>
</dbReference>
<keyword evidence="1" id="KW-1133">Transmembrane helix</keyword>
<feature type="transmembrane region" description="Helical" evidence="1">
    <location>
        <begin position="258"/>
        <end position="277"/>
    </location>
</feature>
<feature type="transmembrane region" description="Helical" evidence="1">
    <location>
        <begin position="217"/>
        <end position="238"/>
    </location>
</feature>
<keyword evidence="1" id="KW-0812">Transmembrane</keyword>